<evidence type="ECO:0000256" key="5">
    <source>
        <dbReference type="SAM" id="Phobius"/>
    </source>
</evidence>
<feature type="transmembrane region" description="Helical" evidence="5">
    <location>
        <begin position="216"/>
        <end position="237"/>
    </location>
</feature>
<feature type="transmembrane region" description="Helical" evidence="5">
    <location>
        <begin position="117"/>
        <end position="138"/>
    </location>
</feature>
<feature type="transmembrane region" description="Helical" evidence="5">
    <location>
        <begin position="91"/>
        <end position="111"/>
    </location>
</feature>
<evidence type="ECO:0000256" key="2">
    <source>
        <dbReference type="ARBA" id="ARBA00022692"/>
    </source>
</evidence>
<feature type="transmembrane region" description="Helical" evidence="5">
    <location>
        <begin position="7"/>
        <end position="30"/>
    </location>
</feature>
<feature type="transmembrane region" description="Helical" evidence="5">
    <location>
        <begin position="179"/>
        <end position="204"/>
    </location>
</feature>
<keyword evidence="4 5" id="KW-0472">Membrane</keyword>
<name>A0A2K1QQY7_9PEZI</name>
<comment type="caution">
    <text evidence="6">The sequence shown here is derived from an EMBL/GenBank/DDBJ whole genome shotgun (WGS) entry which is preliminary data.</text>
</comment>
<dbReference type="PANTHER" id="PTHR23502:SF76">
    <property type="entry name" value="POLYAMINE TRANSPORT PROTEIN"/>
    <property type="match status" value="1"/>
</dbReference>
<dbReference type="EMBL" id="NKHZ01000051">
    <property type="protein sequence ID" value="PNS17360.1"/>
    <property type="molecule type" value="Genomic_DNA"/>
</dbReference>
<organism evidence="6 7">
    <name type="scientific">Sphaceloma murrayae</name>
    <dbReference type="NCBI Taxonomy" id="2082308"/>
    <lineage>
        <taxon>Eukaryota</taxon>
        <taxon>Fungi</taxon>
        <taxon>Dikarya</taxon>
        <taxon>Ascomycota</taxon>
        <taxon>Pezizomycotina</taxon>
        <taxon>Dothideomycetes</taxon>
        <taxon>Dothideomycetidae</taxon>
        <taxon>Myriangiales</taxon>
        <taxon>Elsinoaceae</taxon>
        <taxon>Sphaceloma</taxon>
    </lineage>
</organism>
<keyword evidence="7" id="KW-1185">Reference proteome</keyword>
<gene>
    <name evidence="6" type="ORF">CAC42_7043</name>
</gene>
<dbReference type="PANTHER" id="PTHR23502">
    <property type="entry name" value="MAJOR FACILITATOR SUPERFAMILY"/>
    <property type="match status" value="1"/>
</dbReference>
<protein>
    <submittedName>
        <fullName evidence="6">Uncharacterized protein</fullName>
    </submittedName>
</protein>
<evidence type="ECO:0000313" key="7">
    <source>
        <dbReference type="Proteomes" id="UP000243797"/>
    </source>
</evidence>
<accession>A0A2K1QQY7</accession>
<evidence type="ECO:0000313" key="6">
    <source>
        <dbReference type="EMBL" id="PNS17360.1"/>
    </source>
</evidence>
<dbReference type="Proteomes" id="UP000243797">
    <property type="component" value="Unassembled WGS sequence"/>
</dbReference>
<keyword evidence="3 5" id="KW-1133">Transmembrane helix</keyword>
<dbReference type="GO" id="GO:0005886">
    <property type="term" value="C:plasma membrane"/>
    <property type="evidence" value="ECO:0007669"/>
    <property type="project" value="TreeGrafter"/>
</dbReference>
<dbReference type="AlphaFoldDB" id="A0A2K1QQY7"/>
<sequence>MVSQIGFAILALYLAWIYALVVLVTLLLGALLSTNYGWTPQYVGLGVFALAVGAFLAVPLTKANLLSRDRIEPARTDSMTFQPRVTWSSHLVRRCIFTFALPVAGLAFTLTSPGPEVSWAAPTIMSATVGFLATLAMAECIGLTMETYDTCDLQPGANSKHRLQSMESHVRRRRTNYSCFPRVIAGLFAAQGLGFFLAAAATGVSGRITRALGAQAATAVVAGILLFLTILLSLVLWRFKTVQVIPNHAFGTKKGSKDWTAEDDDRFWKPVIVGNPSGKVRRMNMLETGKWSRWTEIRRMNKLVKPGTWEVQFGK</sequence>
<dbReference type="OrthoDB" id="10250282at2759"/>
<evidence type="ECO:0000256" key="4">
    <source>
        <dbReference type="ARBA" id="ARBA00023136"/>
    </source>
</evidence>
<evidence type="ECO:0000256" key="3">
    <source>
        <dbReference type="ARBA" id="ARBA00022989"/>
    </source>
</evidence>
<dbReference type="InParanoid" id="A0A2K1QQY7"/>
<feature type="transmembrane region" description="Helical" evidence="5">
    <location>
        <begin position="42"/>
        <end position="60"/>
    </location>
</feature>
<proteinExistence type="predicted"/>
<keyword evidence="2 5" id="KW-0812">Transmembrane</keyword>
<dbReference type="GO" id="GO:0022857">
    <property type="term" value="F:transmembrane transporter activity"/>
    <property type="evidence" value="ECO:0007669"/>
    <property type="project" value="TreeGrafter"/>
</dbReference>
<dbReference type="STRING" id="2082308.A0A2K1QQY7"/>
<comment type="subcellular location">
    <subcellularLocation>
        <location evidence="1">Membrane</location>
        <topology evidence="1">Multi-pass membrane protein</topology>
    </subcellularLocation>
</comment>
<evidence type="ECO:0000256" key="1">
    <source>
        <dbReference type="ARBA" id="ARBA00004141"/>
    </source>
</evidence>
<reference evidence="6 7" key="1">
    <citation type="submission" date="2017-06" db="EMBL/GenBank/DDBJ databases">
        <title>Draft genome sequence of a variant of Elsinoe murrayae.</title>
        <authorList>
            <person name="Cheng Q."/>
        </authorList>
    </citation>
    <scope>NUCLEOTIDE SEQUENCE [LARGE SCALE GENOMIC DNA]</scope>
    <source>
        <strain evidence="6 7">CQ-2017a</strain>
    </source>
</reference>